<dbReference type="GO" id="GO:0030600">
    <property type="term" value="F:feruloyl esterase activity"/>
    <property type="evidence" value="ECO:0007669"/>
    <property type="project" value="UniProtKB-ARBA"/>
</dbReference>
<evidence type="ECO:0000256" key="1">
    <source>
        <dbReference type="ARBA" id="ARBA00006249"/>
    </source>
</evidence>
<protein>
    <recommendedName>
        <fullName evidence="8">Carboxylic ester hydrolase</fullName>
        <ecNumber evidence="8">3.1.1.-</ecNumber>
    </recommendedName>
</protein>
<name>A0A9W9QUQ5_PENBR</name>
<dbReference type="PANTHER" id="PTHR33938:SF8">
    <property type="entry name" value="CARBOXYLIC ESTER HYDROLASE"/>
    <property type="match status" value="1"/>
</dbReference>
<evidence type="ECO:0000256" key="6">
    <source>
        <dbReference type="ARBA" id="ARBA00022837"/>
    </source>
</evidence>
<feature type="chain" id="PRO_5041018263" description="Carboxylic ester hydrolase" evidence="8">
    <location>
        <begin position="23"/>
        <end position="477"/>
    </location>
</feature>
<dbReference type="GO" id="GO:0017000">
    <property type="term" value="P:antibiotic biosynthetic process"/>
    <property type="evidence" value="ECO:0007669"/>
    <property type="project" value="UniProtKB-ARBA"/>
</dbReference>
<keyword evidence="2" id="KW-0719">Serine esterase</keyword>
<dbReference type="Pfam" id="PF07519">
    <property type="entry name" value="Tannase"/>
    <property type="match status" value="1"/>
</dbReference>
<reference evidence="9" key="2">
    <citation type="journal article" date="2023" name="IMA Fungus">
        <title>Comparative genomic study of the Penicillium genus elucidates a diverse pangenome and 15 lateral gene transfer events.</title>
        <authorList>
            <person name="Petersen C."/>
            <person name="Sorensen T."/>
            <person name="Nielsen M.R."/>
            <person name="Sondergaard T.E."/>
            <person name="Sorensen J.L."/>
            <person name="Fitzpatrick D.A."/>
            <person name="Frisvad J.C."/>
            <person name="Nielsen K.L."/>
        </authorList>
    </citation>
    <scope>NUCLEOTIDE SEQUENCE</scope>
    <source>
        <strain evidence="9">IBT 35673</strain>
    </source>
</reference>
<evidence type="ECO:0000256" key="3">
    <source>
        <dbReference type="ARBA" id="ARBA00022723"/>
    </source>
</evidence>
<keyword evidence="7" id="KW-1015">Disulfide bond</keyword>
<dbReference type="GO" id="GO:0046872">
    <property type="term" value="F:metal ion binding"/>
    <property type="evidence" value="ECO:0007669"/>
    <property type="project" value="UniProtKB-KW"/>
</dbReference>
<keyword evidence="4 8" id="KW-0732">Signal</keyword>
<keyword evidence="5 8" id="KW-0378">Hydrolase</keyword>
<dbReference type="InterPro" id="IPR029058">
    <property type="entry name" value="AB_hydrolase_fold"/>
</dbReference>
<accession>A0A9W9QUQ5</accession>
<dbReference type="EMBL" id="JAPZBQ010000002">
    <property type="protein sequence ID" value="KAJ5346055.1"/>
    <property type="molecule type" value="Genomic_DNA"/>
</dbReference>
<dbReference type="PANTHER" id="PTHR33938">
    <property type="entry name" value="FERULOYL ESTERASE B-RELATED"/>
    <property type="match status" value="1"/>
</dbReference>
<keyword evidence="3" id="KW-0479">Metal-binding</keyword>
<evidence type="ECO:0000256" key="5">
    <source>
        <dbReference type="ARBA" id="ARBA00022801"/>
    </source>
</evidence>
<keyword evidence="6" id="KW-0106">Calcium</keyword>
<evidence type="ECO:0000256" key="8">
    <source>
        <dbReference type="RuleBase" id="RU361238"/>
    </source>
</evidence>
<proteinExistence type="inferred from homology"/>
<dbReference type="InterPro" id="IPR011118">
    <property type="entry name" value="Tannase/feruloyl_esterase"/>
</dbReference>
<feature type="signal peptide" evidence="8">
    <location>
        <begin position="1"/>
        <end position="22"/>
    </location>
</feature>
<organism evidence="9 10">
    <name type="scientific">Penicillium brevicompactum</name>
    <dbReference type="NCBI Taxonomy" id="5074"/>
    <lineage>
        <taxon>Eukaryota</taxon>
        <taxon>Fungi</taxon>
        <taxon>Dikarya</taxon>
        <taxon>Ascomycota</taxon>
        <taxon>Pezizomycotina</taxon>
        <taxon>Eurotiomycetes</taxon>
        <taxon>Eurotiomycetidae</taxon>
        <taxon>Eurotiales</taxon>
        <taxon>Aspergillaceae</taxon>
        <taxon>Penicillium</taxon>
    </lineage>
</organism>
<evidence type="ECO:0000256" key="2">
    <source>
        <dbReference type="ARBA" id="ARBA00022487"/>
    </source>
</evidence>
<dbReference type="GO" id="GO:0072330">
    <property type="term" value="P:monocarboxylic acid biosynthetic process"/>
    <property type="evidence" value="ECO:0007669"/>
    <property type="project" value="UniProtKB-ARBA"/>
</dbReference>
<sequence length="477" mass="52212">MISNYVLLGLSQLLIFVSSAHTHTKACTPDTFASLGLSNINVFSVEARINHAHWNTADTLNAYPVPTNATVKVCQITVNYTHPGWNDKLTTWISLPVDGWNAKQSSGGYAAASTNGGHDERATVQSWAMTSKGCDEDILGQSQKYAYWNGCSTGGRQGHMLAQRYPTQYDGILADSPAINWDKFPLAELWPQLLMKYLELNAFTQYALDSCDELDGIKDGIISMPGLCKFDPNTLIGESIQCIKIVTKITPKAAKFVSLVWAGPSDSSESLWYGLSHDAALVYLAATNCTSPSKSCKGIPFPVAEDWENIFVSRNSSAEALSVTHAEYTRHFRQSINEFSSIIGTHDPDLTRFKQAGGKMISWHGTKDQVIFYNGTENYYRNAMEVDPNLHDYYRFFLAPGAEHCSPGIEFFPGSSFEALVEWVKNGKAPDTLQAIATPTATGSAKPPLRTAGLCPFPEILSYVGGDASKASSFTCK</sequence>
<dbReference type="AlphaFoldDB" id="A0A9W9QUQ5"/>
<evidence type="ECO:0000313" key="9">
    <source>
        <dbReference type="EMBL" id="KAJ5346055.1"/>
    </source>
</evidence>
<dbReference type="EC" id="3.1.1.-" evidence="8"/>
<dbReference type="Proteomes" id="UP001147695">
    <property type="component" value="Unassembled WGS sequence"/>
</dbReference>
<comment type="similarity">
    <text evidence="1 8">Belongs to the tannase family.</text>
</comment>
<evidence type="ECO:0000256" key="4">
    <source>
        <dbReference type="ARBA" id="ARBA00022729"/>
    </source>
</evidence>
<comment type="caution">
    <text evidence="9">The sequence shown here is derived from an EMBL/GenBank/DDBJ whole genome shotgun (WGS) entry which is preliminary data.</text>
</comment>
<dbReference type="SUPFAM" id="SSF53474">
    <property type="entry name" value="alpha/beta-Hydrolases"/>
    <property type="match status" value="1"/>
</dbReference>
<evidence type="ECO:0000313" key="10">
    <source>
        <dbReference type="Proteomes" id="UP001147695"/>
    </source>
</evidence>
<gene>
    <name evidence="9" type="ORF">N7452_004059</name>
</gene>
<evidence type="ECO:0000256" key="7">
    <source>
        <dbReference type="ARBA" id="ARBA00023157"/>
    </source>
</evidence>
<reference evidence="9" key="1">
    <citation type="submission" date="2022-12" db="EMBL/GenBank/DDBJ databases">
        <authorList>
            <person name="Petersen C."/>
        </authorList>
    </citation>
    <scope>NUCLEOTIDE SEQUENCE</scope>
    <source>
        <strain evidence="9">IBT 35673</strain>
    </source>
</reference>